<feature type="region of interest" description="Disordered" evidence="1">
    <location>
        <begin position="96"/>
        <end position="278"/>
    </location>
</feature>
<dbReference type="EMBL" id="FXUG01000006">
    <property type="protein sequence ID" value="SMP58419.1"/>
    <property type="molecule type" value="Genomic_DNA"/>
</dbReference>
<keyword evidence="4" id="KW-1185">Reference proteome</keyword>
<dbReference type="Proteomes" id="UP001158067">
    <property type="component" value="Unassembled WGS sequence"/>
</dbReference>
<sequence>MIHSRWSFIAIAAMLACGSLHAEQDWSEHMPPPVIVASMDETPGHLHTGVNQHRVELESIGQQNASQFTPAASQVRPASHWQPAAGSRSVLVSPVASPTQAASNPATSRLSAVPASPDLQPIKPLNSTGTNASSNRPATSGGLVNSHAPMNSGGLVWSDPSEWSPSTAVSPWATPPHRTIEAPAPPPKTKQGRYSPDSRRQSVPYQESLGHYPSSSGPHSTTGPYVTTGPHASSPEFADRGAGPSSSNSLHPSHLHHGSVLPEMPGVENDPSSAGPGRLGMGTHWIKNRPKVNPPIPEATVAPRWKAPYSYGYFGAEGKRHWTRQHGYRDRYLQWSLR</sequence>
<feature type="compositionally biased region" description="Low complexity" evidence="1">
    <location>
        <begin position="210"/>
        <end position="225"/>
    </location>
</feature>
<accession>A0ABY1Q6Z0</accession>
<evidence type="ECO:0008006" key="5">
    <source>
        <dbReference type="Google" id="ProtNLM"/>
    </source>
</evidence>
<feature type="compositionally biased region" description="Low complexity" evidence="1">
    <location>
        <begin position="243"/>
        <end position="252"/>
    </location>
</feature>
<protein>
    <recommendedName>
        <fullName evidence="5">Secreted protein</fullName>
    </recommendedName>
</protein>
<organism evidence="3 4">
    <name type="scientific">Neorhodopirellula lusitana</name>
    <dbReference type="NCBI Taxonomy" id="445327"/>
    <lineage>
        <taxon>Bacteria</taxon>
        <taxon>Pseudomonadati</taxon>
        <taxon>Planctomycetota</taxon>
        <taxon>Planctomycetia</taxon>
        <taxon>Pirellulales</taxon>
        <taxon>Pirellulaceae</taxon>
        <taxon>Neorhodopirellula</taxon>
    </lineage>
</organism>
<feature type="signal peptide" evidence="2">
    <location>
        <begin position="1"/>
        <end position="22"/>
    </location>
</feature>
<evidence type="ECO:0000256" key="1">
    <source>
        <dbReference type="SAM" id="MobiDB-lite"/>
    </source>
</evidence>
<comment type="caution">
    <text evidence="3">The sequence shown here is derived from an EMBL/GenBank/DDBJ whole genome shotgun (WGS) entry which is preliminary data.</text>
</comment>
<evidence type="ECO:0000256" key="2">
    <source>
        <dbReference type="SAM" id="SignalP"/>
    </source>
</evidence>
<evidence type="ECO:0000313" key="4">
    <source>
        <dbReference type="Proteomes" id="UP001158067"/>
    </source>
</evidence>
<feature type="compositionally biased region" description="Polar residues" evidence="1">
    <location>
        <begin position="125"/>
        <end position="138"/>
    </location>
</feature>
<dbReference type="RefSeq" id="WP_283432800.1">
    <property type="nucleotide sequence ID" value="NZ_FXUG01000006.1"/>
</dbReference>
<gene>
    <name evidence="3" type="ORF">SAMN06265222_10641</name>
</gene>
<feature type="compositionally biased region" description="Polar residues" evidence="1">
    <location>
        <begin position="96"/>
        <end position="110"/>
    </location>
</feature>
<evidence type="ECO:0000313" key="3">
    <source>
        <dbReference type="EMBL" id="SMP58419.1"/>
    </source>
</evidence>
<feature type="chain" id="PRO_5045620874" description="Secreted protein" evidence="2">
    <location>
        <begin position="23"/>
        <end position="338"/>
    </location>
</feature>
<name>A0ABY1Q6Z0_9BACT</name>
<dbReference type="PROSITE" id="PS51257">
    <property type="entry name" value="PROKAR_LIPOPROTEIN"/>
    <property type="match status" value="1"/>
</dbReference>
<reference evidence="3 4" key="1">
    <citation type="submission" date="2017-05" db="EMBL/GenBank/DDBJ databases">
        <authorList>
            <person name="Varghese N."/>
            <person name="Submissions S."/>
        </authorList>
    </citation>
    <scope>NUCLEOTIDE SEQUENCE [LARGE SCALE GENOMIC DNA]</scope>
    <source>
        <strain evidence="3 4">DSM 25457</strain>
    </source>
</reference>
<keyword evidence="2" id="KW-0732">Signal</keyword>
<proteinExistence type="predicted"/>